<dbReference type="Pfam" id="PF05726">
    <property type="entry name" value="Pirin_C"/>
    <property type="match status" value="1"/>
</dbReference>
<feature type="binding site" evidence="2">
    <location>
        <position position="56"/>
    </location>
    <ligand>
        <name>Fe cation</name>
        <dbReference type="ChEBI" id="CHEBI:24875"/>
    </ligand>
</feature>
<dbReference type="GO" id="GO:0046872">
    <property type="term" value="F:metal ion binding"/>
    <property type="evidence" value="ECO:0007669"/>
    <property type="project" value="UniProtKB-KW"/>
</dbReference>
<dbReference type="Pfam" id="PF02678">
    <property type="entry name" value="Pirin"/>
    <property type="match status" value="1"/>
</dbReference>
<dbReference type="InterPro" id="IPR003829">
    <property type="entry name" value="Pirin_N_dom"/>
</dbReference>
<evidence type="ECO:0000313" key="7">
    <source>
        <dbReference type="Proteomes" id="UP000516018"/>
    </source>
</evidence>
<keyword evidence="2" id="KW-0408">Iron</keyword>
<dbReference type="InterPro" id="IPR008778">
    <property type="entry name" value="Pirin_C_dom"/>
</dbReference>
<dbReference type="Proteomes" id="UP000516018">
    <property type="component" value="Chromosome"/>
</dbReference>
<evidence type="ECO:0000259" key="4">
    <source>
        <dbReference type="Pfam" id="PF02678"/>
    </source>
</evidence>
<dbReference type="EMBL" id="CP060820">
    <property type="protein sequence ID" value="QNP40115.1"/>
    <property type="molecule type" value="Genomic_DNA"/>
</dbReference>
<proteinExistence type="inferred from homology"/>
<comment type="similarity">
    <text evidence="1 3">Belongs to the pirin family.</text>
</comment>
<feature type="domain" description="Pirin N-terminal" evidence="4">
    <location>
        <begin position="15"/>
        <end position="120"/>
    </location>
</feature>
<feature type="binding site" evidence="2">
    <location>
        <position position="100"/>
    </location>
    <ligand>
        <name>Fe cation</name>
        <dbReference type="ChEBI" id="CHEBI:24875"/>
    </ligand>
</feature>
<dbReference type="Gene3D" id="2.60.120.10">
    <property type="entry name" value="Jelly Rolls"/>
    <property type="match status" value="2"/>
</dbReference>
<dbReference type="CDD" id="cd02247">
    <property type="entry name" value="cupin_pirin_C"/>
    <property type="match status" value="1"/>
</dbReference>
<accession>A0A7H0FVP9</accession>
<dbReference type="CDD" id="cd02909">
    <property type="entry name" value="cupin_pirin_N"/>
    <property type="match status" value="1"/>
</dbReference>
<keyword evidence="7" id="KW-1185">Reference proteome</keyword>
<dbReference type="RefSeq" id="WP_187711558.1">
    <property type="nucleotide sequence ID" value="NZ_CP060820.1"/>
</dbReference>
<dbReference type="InterPro" id="IPR011051">
    <property type="entry name" value="RmlC_Cupin_sf"/>
</dbReference>
<dbReference type="PIRSF" id="PIRSF006232">
    <property type="entry name" value="Pirin"/>
    <property type="match status" value="1"/>
</dbReference>
<dbReference type="PANTHER" id="PTHR13903">
    <property type="entry name" value="PIRIN-RELATED"/>
    <property type="match status" value="1"/>
</dbReference>
<keyword evidence="2" id="KW-0479">Metal-binding</keyword>
<feature type="binding site" evidence="2">
    <location>
        <position position="54"/>
    </location>
    <ligand>
        <name>Fe cation</name>
        <dbReference type="ChEBI" id="CHEBI:24875"/>
    </ligand>
</feature>
<feature type="domain" description="Pirin C-terminal" evidence="5">
    <location>
        <begin position="173"/>
        <end position="272"/>
    </location>
</feature>
<reference evidence="6 7" key="1">
    <citation type="submission" date="2020-08" db="EMBL/GenBank/DDBJ databases">
        <title>Lysobacter sp. II4 sp. nov., isolated from soil.</title>
        <authorList>
            <person name="Woo C.Y."/>
            <person name="Kim J."/>
        </authorList>
    </citation>
    <scope>NUCLEOTIDE SEQUENCE [LARGE SCALE GENOMIC DNA]</scope>
    <source>
        <strain evidence="6 7">II4</strain>
    </source>
</reference>
<organism evidence="6 7">
    <name type="scientific">Agrilutibacter terrestris</name>
    <dbReference type="NCBI Taxonomy" id="2865112"/>
    <lineage>
        <taxon>Bacteria</taxon>
        <taxon>Pseudomonadati</taxon>
        <taxon>Pseudomonadota</taxon>
        <taxon>Gammaproteobacteria</taxon>
        <taxon>Lysobacterales</taxon>
        <taxon>Lysobacteraceae</taxon>
        <taxon>Agrilutibacter</taxon>
    </lineage>
</organism>
<evidence type="ECO:0000313" key="6">
    <source>
        <dbReference type="EMBL" id="QNP40115.1"/>
    </source>
</evidence>
<dbReference type="InterPro" id="IPR014710">
    <property type="entry name" value="RmlC-like_jellyroll"/>
</dbReference>
<dbReference type="PANTHER" id="PTHR13903:SF8">
    <property type="entry name" value="PIRIN"/>
    <property type="match status" value="1"/>
</dbReference>
<evidence type="ECO:0000256" key="1">
    <source>
        <dbReference type="ARBA" id="ARBA00008416"/>
    </source>
</evidence>
<name>A0A7H0FVP9_9GAMM</name>
<evidence type="ECO:0000256" key="3">
    <source>
        <dbReference type="RuleBase" id="RU003457"/>
    </source>
</evidence>
<feature type="binding site" evidence="2">
    <location>
        <position position="98"/>
    </location>
    <ligand>
        <name>Fe cation</name>
        <dbReference type="ChEBI" id="CHEBI:24875"/>
    </ligand>
</feature>
<dbReference type="KEGG" id="lsx:H8B22_11510"/>
<comment type="cofactor">
    <cofactor evidence="2">
        <name>Fe cation</name>
        <dbReference type="ChEBI" id="CHEBI:24875"/>
    </cofactor>
    <text evidence="2">Binds 1 Fe cation per subunit.</text>
</comment>
<gene>
    <name evidence="6" type="ORF">H8B22_11510</name>
</gene>
<evidence type="ECO:0000256" key="2">
    <source>
        <dbReference type="PIRSR" id="PIRSR006232-1"/>
    </source>
</evidence>
<dbReference type="InterPro" id="IPR012093">
    <property type="entry name" value="Pirin"/>
</dbReference>
<dbReference type="SUPFAM" id="SSF51182">
    <property type="entry name" value="RmlC-like cupins"/>
    <property type="match status" value="1"/>
</dbReference>
<evidence type="ECO:0000259" key="5">
    <source>
        <dbReference type="Pfam" id="PF05726"/>
    </source>
</evidence>
<sequence length="286" mass="31671">MTLIISPRVHDLGGFQVRRAVPSIQARSVGPFVFVDHMGPAMFEAGRGVDVRPHPHIGLATVTFLWSGRMTHRDTLGSVQDIEPGDVNWMTAGRGIAHSERTPPALREHPHPLHGLQTWVALPRSFEETEPGFFHHAAASLPQQRRDGAWLRIVAGRGYGEESPVRVFADTLYVAIDLDADAQLDLDDGHAQRALYVLEGEAQLDGADIPAQHLIVLDPATRPRLRAKTPLKAMLLGGEPLDAPRHMWWNFVSSSSERIEQAKQDWLDGRFGAVPGESEFIPLPER</sequence>
<dbReference type="AlphaFoldDB" id="A0A7H0FVP9"/>
<protein>
    <submittedName>
        <fullName evidence="6">Pirin family protein</fullName>
    </submittedName>
</protein>